<sequence>MCLYCRTWNAAWKRSASRCAGGCRAGGCSWHTATGARTRELEGDQHGLVELLWLGCSHLLMVALSFQVSSLKELTGAYDGSSDSFLPVSERLRGQKGSRGEPGERGPPGREVSGAGQGHGAGSAWDAQEGLRAPGTDRLWQHSVVLCCVLQGSLGFPGERGPKGDKGDVGAPGPQGPTGRAVGERGPEGADHPAPVLQGEPGLPGRSGLPGRRGEPGELGLSGPPGIPGKEGLMGPKVCTLGSAGRSWAGASGDRGFDGQQGAKGDQGEKGERVSRLACAAPRCFVQDPTAPQSPMLPEEASTSLTPTLLQGAPGVIGGPGLRGSDGAPGPPGPPGSVGPRGPEGMQGQKVRPHHRGWLVPLWVLGEGEGLVPSVGEGLVSSRSRVQLCLCPGLLPCVPLPSRGWEPQDPSLSPSPSPPAQLSRGAGTGNSAHPWCWVSRGDPEPPGRS</sequence>
<name>A0A8V5HGM9_MELUD</name>
<dbReference type="PANTHER" id="PTHR24023:SF1112">
    <property type="entry name" value="COL_CUTICLE_N DOMAIN-CONTAINING PROTEIN-RELATED"/>
    <property type="match status" value="1"/>
</dbReference>
<dbReference type="GO" id="GO:0031012">
    <property type="term" value="C:extracellular matrix"/>
    <property type="evidence" value="ECO:0007669"/>
    <property type="project" value="TreeGrafter"/>
</dbReference>
<accession>A0A8V5HGM9</accession>
<evidence type="ECO:0000256" key="1">
    <source>
        <dbReference type="SAM" id="MobiDB-lite"/>
    </source>
</evidence>
<feature type="compositionally biased region" description="Gly residues" evidence="1">
    <location>
        <begin position="315"/>
        <end position="324"/>
    </location>
</feature>
<reference evidence="2" key="1">
    <citation type="submission" date="2020-03" db="EMBL/GenBank/DDBJ databases">
        <title>Melopsittacus undulatus (budgerigar) genome, bMelUnd1, maternal haplotype with Z.</title>
        <authorList>
            <person name="Gedman G."/>
            <person name="Mountcastle J."/>
            <person name="Haase B."/>
            <person name="Formenti G."/>
            <person name="Wright T."/>
            <person name="Apodaca J."/>
            <person name="Pelan S."/>
            <person name="Chow W."/>
            <person name="Rhie A."/>
            <person name="Howe K."/>
            <person name="Fedrigo O."/>
            <person name="Jarvis E.D."/>
        </authorList>
    </citation>
    <scope>NUCLEOTIDE SEQUENCE [LARGE SCALE GENOMIC DNA]</scope>
</reference>
<feature type="region of interest" description="Disordered" evidence="1">
    <location>
        <begin position="89"/>
        <end position="127"/>
    </location>
</feature>
<dbReference type="PANTHER" id="PTHR24023">
    <property type="entry name" value="COLLAGEN ALPHA"/>
    <property type="match status" value="1"/>
</dbReference>
<reference evidence="2" key="3">
    <citation type="submission" date="2025-09" db="UniProtKB">
        <authorList>
            <consortium name="Ensembl"/>
        </authorList>
    </citation>
    <scope>IDENTIFICATION</scope>
</reference>
<reference evidence="2" key="2">
    <citation type="submission" date="2025-08" db="UniProtKB">
        <authorList>
            <consortium name="Ensembl"/>
        </authorList>
    </citation>
    <scope>IDENTIFICATION</scope>
</reference>
<feature type="compositionally biased region" description="Basic and acidic residues" evidence="1">
    <location>
        <begin position="90"/>
        <end position="108"/>
    </location>
</feature>
<dbReference type="Ensembl" id="ENSMUNT00000027640.1">
    <property type="protein sequence ID" value="ENSMUNP00000028490.1"/>
    <property type="gene ID" value="ENSMUNG00000022055.1"/>
</dbReference>
<dbReference type="GO" id="GO:0030198">
    <property type="term" value="P:extracellular matrix organization"/>
    <property type="evidence" value="ECO:0007669"/>
    <property type="project" value="TreeGrafter"/>
</dbReference>
<protein>
    <submittedName>
        <fullName evidence="2">Uncharacterized protein</fullName>
    </submittedName>
</protein>
<feature type="region of interest" description="Disordered" evidence="1">
    <location>
        <begin position="405"/>
        <end position="449"/>
    </location>
</feature>
<feature type="compositionally biased region" description="Low complexity" evidence="1">
    <location>
        <begin position="199"/>
        <end position="210"/>
    </location>
</feature>
<feature type="region of interest" description="Disordered" evidence="1">
    <location>
        <begin position="158"/>
        <end position="230"/>
    </location>
</feature>
<evidence type="ECO:0000313" key="2">
    <source>
        <dbReference type="Ensembl" id="ENSMUNP00000028490.1"/>
    </source>
</evidence>
<feature type="region of interest" description="Disordered" evidence="1">
    <location>
        <begin position="246"/>
        <end position="271"/>
    </location>
</feature>
<dbReference type="GO" id="GO:0030020">
    <property type="term" value="F:extracellular matrix structural constituent conferring tensile strength"/>
    <property type="evidence" value="ECO:0007669"/>
    <property type="project" value="TreeGrafter"/>
</dbReference>
<feature type="region of interest" description="Disordered" evidence="1">
    <location>
        <begin position="312"/>
        <end position="352"/>
    </location>
</feature>
<dbReference type="Proteomes" id="UP000694405">
    <property type="component" value="Chromosome 9"/>
</dbReference>
<evidence type="ECO:0000313" key="3">
    <source>
        <dbReference type="Proteomes" id="UP000694405"/>
    </source>
</evidence>
<dbReference type="InterPro" id="IPR050149">
    <property type="entry name" value="Collagen_superfamily"/>
</dbReference>
<keyword evidence="3" id="KW-1185">Reference proteome</keyword>
<dbReference type="AlphaFoldDB" id="A0A8V5HGM9"/>
<proteinExistence type="predicted"/>
<organism evidence="2 3">
    <name type="scientific">Melopsittacus undulatus</name>
    <name type="common">Budgerigar</name>
    <name type="synonym">Psittacus undulatus</name>
    <dbReference type="NCBI Taxonomy" id="13146"/>
    <lineage>
        <taxon>Eukaryota</taxon>
        <taxon>Metazoa</taxon>
        <taxon>Chordata</taxon>
        <taxon>Craniata</taxon>
        <taxon>Vertebrata</taxon>
        <taxon>Euteleostomi</taxon>
        <taxon>Archelosauria</taxon>
        <taxon>Archosauria</taxon>
        <taxon>Dinosauria</taxon>
        <taxon>Saurischia</taxon>
        <taxon>Theropoda</taxon>
        <taxon>Coelurosauria</taxon>
        <taxon>Aves</taxon>
        <taxon>Neognathae</taxon>
        <taxon>Neoaves</taxon>
        <taxon>Telluraves</taxon>
        <taxon>Australaves</taxon>
        <taxon>Psittaciformes</taxon>
        <taxon>Psittaculidae</taxon>
        <taxon>Melopsittacus</taxon>
    </lineage>
</organism>
<feature type="compositionally biased region" description="Basic and acidic residues" evidence="1">
    <location>
        <begin position="182"/>
        <end position="191"/>
    </location>
</feature>
<dbReference type="GO" id="GO:0005615">
    <property type="term" value="C:extracellular space"/>
    <property type="evidence" value="ECO:0007669"/>
    <property type="project" value="TreeGrafter"/>
</dbReference>